<feature type="transmembrane region" description="Helical" evidence="1">
    <location>
        <begin position="6"/>
        <end position="26"/>
    </location>
</feature>
<accession>A0A062UBY7</accession>
<name>A0A062UBY7_9PROT</name>
<dbReference type="PATRIC" id="fig|1280947.3.peg.3160"/>
<keyword evidence="3" id="KW-1185">Reference proteome</keyword>
<gene>
    <name evidence="2" type="ORF">HY30_08605</name>
</gene>
<sequence length="59" mass="6304">MAGLIFLIPIALGMGLMGLFAFLWAARSGQFDDPDGAANRILVDEDRPLPATVEPDSET</sequence>
<evidence type="ECO:0008006" key="4">
    <source>
        <dbReference type="Google" id="ProtNLM"/>
    </source>
</evidence>
<dbReference type="RefSeq" id="WP_034742973.1">
    <property type="nucleotide sequence ID" value="NZ_AWFG01000063.1"/>
</dbReference>
<dbReference type="OrthoDB" id="9802763at2"/>
<evidence type="ECO:0000313" key="3">
    <source>
        <dbReference type="Proteomes" id="UP000027190"/>
    </source>
</evidence>
<dbReference type="PANTHER" id="PTHR41532:SF1">
    <property type="entry name" value="FIXS PROTEIN"/>
    <property type="match status" value="1"/>
</dbReference>
<proteinExistence type="predicted"/>
<dbReference type="Pfam" id="PF03597">
    <property type="entry name" value="FixS"/>
    <property type="match status" value="1"/>
</dbReference>
<comment type="caution">
    <text evidence="2">The sequence shown here is derived from an EMBL/GenBank/DDBJ whole genome shotgun (WGS) entry which is preliminary data.</text>
</comment>
<organism evidence="2 3">
    <name type="scientific">Hyphomonas chukchiensis</name>
    <dbReference type="NCBI Taxonomy" id="1280947"/>
    <lineage>
        <taxon>Bacteria</taxon>
        <taxon>Pseudomonadati</taxon>
        <taxon>Pseudomonadota</taxon>
        <taxon>Alphaproteobacteria</taxon>
        <taxon>Hyphomonadales</taxon>
        <taxon>Hyphomonadaceae</taxon>
        <taxon>Hyphomonas</taxon>
    </lineage>
</organism>
<keyword evidence="1" id="KW-1133">Transmembrane helix</keyword>
<dbReference type="Proteomes" id="UP000027190">
    <property type="component" value="Unassembled WGS sequence"/>
</dbReference>
<reference evidence="2 3" key="1">
    <citation type="journal article" date="2014" name="Antonie Van Leeuwenhoek">
        <title>Hyphomonas beringensis sp. nov. and Hyphomonas chukchiensis sp. nov., isolated from surface seawater of the Bering Sea and Chukchi Sea.</title>
        <authorList>
            <person name="Li C."/>
            <person name="Lai Q."/>
            <person name="Li G."/>
            <person name="Dong C."/>
            <person name="Wang J."/>
            <person name="Liao Y."/>
            <person name="Shao Z."/>
        </authorList>
    </citation>
    <scope>NUCLEOTIDE SEQUENCE [LARGE SCALE GENOMIC DNA]</scope>
    <source>
        <strain evidence="2 3">BH-BN04-4</strain>
    </source>
</reference>
<keyword evidence="1" id="KW-0812">Transmembrane</keyword>
<dbReference type="EMBL" id="AWFG01000063">
    <property type="protein sequence ID" value="KCZ55213.1"/>
    <property type="molecule type" value="Genomic_DNA"/>
</dbReference>
<keyword evidence="1" id="KW-0472">Membrane</keyword>
<protein>
    <recommendedName>
        <fullName evidence="4">Cytochrome oxidase maturation protein Cbb3</fullName>
    </recommendedName>
</protein>
<dbReference type="STRING" id="1280947.HY30_08605"/>
<evidence type="ECO:0000256" key="1">
    <source>
        <dbReference type="SAM" id="Phobius"/>
    </source>
</evidence>
<dbReference type="NCBIfam" id="TIGR00847">
    <property type="entry name" value="ccoS"/>
    <property type="match status" value="1"/>
</dbReference>
<dbReference type="eggNOG" id="COG3197">
    <property type="taxonomic scope" value="Bacteria"/>
</dbReference>
<evidence type="ECO:0000313" key="2">
    <source>
        <dbReference type="EMBL" id="KCZ55213.1"/>
    </source>
</evidence>
<dbReference type="PANTHER" id="PTHR41532">
    <property type="entry name" value="FIXS PROTEIN"/>
    <property type="match status" value="1"/>
</dbReference>
<dbReference type="AlphaFoldDB" id="A0A062UBY7"/>
<dbReference type="InterPro" id="IPR004714">
    <property type="entry name" value="Cyt_oxidase_maturation_cbb3"/>
</dbReference>